<feature type="domain" description="CCHC-type" evidence="11">
    <location>
        <begin position="3083"/>
        <end position="3099"/>
    </location>
</feature>
<accession>A0A6L2NSD7</accession>
<feature type="region of interest" description="Disordered" evidence="10">
    <location>
        <begin position="324"/>
        <end position="349"/>
    </location>
</feature>
<dbReference type="InterPro" id="IPR036397">
    <property type="entry name" value="RNaseH_sf"/>
</dbReference>
<dbReference type="InterPro" id="IPR013103">
    <property type="entry name" value="RVT_2"/>
</dbReference>
<dbReference type="SUPFAM" id="SSF57756">
    <property type="entry name" value="Retrovirus zinc finger-like domains"/>
    <property type="match status" value="1"/>
</dbReference>
<reference evidence="12" key="1">
    <citation type="journal article" date="2019" name="Sci. Rep.">
        <title>Draft genome of Tanacetum cinerariifolium, the natural source of mosquito coil.</title>
        <authorList>
            <person name="Yamashiro T."/>
            <person name="Shiraishi A."/>
            <person name="Satake H."/>
            <person name="Nakayama K."/>
        </authorList>
    </citation>
    <scope>NUCLEOTIDE SEQUENCE</scope>
</reference>
<dbReference type="Pfam" id="PF22936">
    <property type="entry name" value="Pol_BBD"/>
    <property type="match status" value="1"/>
</dbReference>
<feature type="region of interest" description="Disordered" evidence="10">
    <location>
        <begin position="3025"/>
        <end position="3059"/>
    </location>
</feature>
<evidence type="ECO:0000256" key="6">
    <source>
        <dbReference type="ARBA" id="ARBA00022801"/>
    </source>
</evidence>
<dbReference type="CDD" id="cd00303">
    <property type="entry name" value="retropepsin_like"/>
    <property type="match status" value="1"/>
</dbReference>
<feature type="compositionally biased region" description="Basic and acidic residues" evidence="10">
    <location>
        <begin position="2156"/>
        <end position="2170"/>
    </location>
</feature>
<keyword evidence="4" id="KW-0064">Aspartyl protease</keyword>
<keyword evidence="8" id="KW-0863">Zinc-finger</keyword>
<dbReference type="Pfam" id="PF08284">
    <property type="entry name" value="RVP_2"/>
    <property type="match status" value="1"/>
</dbReference>
<dbReference type="PANTHER" id="PTHR34072:SF52">
    <property type="entry name" value="RIBONUCLEASE H"/>
    <property type="match status" value="1"/>
</dbReference>
<keyword evidence="5" id="KW-0255">Endonuclease</keyword>
<feature type="compositionally biased region" description="Acidic residues" evidence="10">
    <location>
        <begin position="977"/>
        <end position="1032"/>
    </location>
</feature>
<dbReference type="PANTHER" id="PTHR34072">
    <property type="entry name" value="ENZYMATIC POLYPROTEIN-RELATED"/>
    <property type="match status" value="1"/>
</dbReference>
<feature type="region of interest" description="Disordered" evidence="10">
    <location>
        <begin position="2139"/>
        <end position="2200"/>
    </location>
</feature>
<evidence type="ECO:0000256" key="3">
    <source>
        <dbReference type="ARBA" id="ARBA00022722"/>
    </source>
</evidence>
<evidence type="ECO:0000256" key="10">
    <source>
        <dbReference type="SAM" id="MobiDB-lite"/>
    </source>
</evidence>
<feature type="region of interest" description="Disordered" evidence="10">
    <location>
        <begin position="1766"/>
        <end position="1789"/>
    </location>
</feature>
<keyword evidence="7" id="KW-0695">RNA-directed DNA polymerase</keyword>
<evidence type="ECO:0000256" key="9">
    <source>
        <dbReference type="SAM" id="Coils"/>
    </source>
</evidence>
<comment type="caution">
    <text evidence="12">The sequence shown here is derived from an EMBL/GenBank/DDBJ whole genome shotgun (WGS) entry which is preliminary data.</text>
</comment>
<feature type="compositionally biased region" description="Basic and acidic residues" evidence="10">
    <location>
        <begin position="2183"/>
        <end position="2195"/>
    </location>
</feature>
<dbReference type="InterPro" id="IPR043502">
    <property type="entry name" value="DNA/RNA_pol_sf"/>
</dbReference>
<dbReference type="Pfam" id="PF17917">
    <property type="entry name" value="RT_RNaseH"/>
    <property type="match status" value="1"/>
</dbReference>
<dbReference type="Pfam" id="PF07727">
    <property type="entry name" value="RVT_2"/>
    <property type="match status" value="2"/>
</dbReference>
<feature type="compositionally biased region" description="Polar residues" evidence="10">
    <location>
        <begin position="1770"/>
        <end position="1785"/>
    </location>
</feature>
<evidence type="ECO:0000256" key="2">
    <source>
        <dbReference type="ARBA" id="ARBA00022695"/>
    </source>
</evidence>
<keyword evidence="3" id="KW-0540">Nuclease</keyword>
<dbReference type="InterPro" id="IPR001878">
    <property type="entry name" value="Znf_CCHC"/>
</dbReference>
<evidence type="ECO:0000256" key="8">
    <source>
        <dbReference type="PROSITE-ProRule" id="PRU00047"/>
    </source>
</evidence>
<feature type="domain" description="CCHC-type" evidence="11">
    <location>
        <begin position="1588"/>
        <end position="1603"/>
    </location>
</feature>
<dbReference type="SMART" id="SM00343">
    <property type="entry name" value="ZnF_C2HC"/>
    <property type="match status" value="3"/>
</dbReference>
<dbReference type="CDD" id="cd09274">
    <property type="entry name" value="RNase_HI_RT_Ty3"/>
    <property type="match status" value="1"/>
</dbReference>
<dbReference type="InterPro" id="IPR054722">
    <property type="entry name" value="PolX-like_BBD"/>
</dbReference>
<dbReference type="InterPro" id="IPR036875">
    <property type="entry name" value="Znf_CCHC_sf"/>
</dbReference>
<dbReference type="InterPro" id="IPR041373">
    <property type="entry name" value="RT_RNaseH"/>
</dbReference>
<dbReference type="InterPro" id="IPR012337">
    <property type="entry name" value="RNaseH-like_sf"/>
</dbReference>
<dbReference type="SUPFAM" id="SSF53098">
    <property type="entry name" value="Ribonuclease H-like"/>
    <property type="match status" value="1"/>
</dbReference>
<keyword evidence="1" id="KW-0808">Transferase</keyword>
<feature type="region of interest" description="Disordered" evidence="10">
    <location>
        <begin position="169"/>
        <end position="194"/>
    </location>
</feature>
<evidence type="ECO:0000259" key="11">
    <source>
        <dbReference type="PROSITE" id="PS50158"/>
    </source>
</evidence>
<sequence length="3703" mass="418797">MRIKAFAMWVWGHSTWGGRKKGMGTVWVVAGVQEVSMGKGVFWRERRLKYCVGSYSTSTTRRHLRKPFTSSTSAHVPKNIPAGAVLPAAATTIPAGSSMDVVVYVVAAPSSSIPVVDKGKAPMVYDSLPVDLLSKQKRILKNLHYYQLGEDLAKKLHAEQEAEFARQQEELAQKAQAERAASPTKHGPGLSDQRRRELDAAQLIYTEADWVELLAKIATNSALSKQLLGDDVTEDNMNERLGMLLLRKRRELVEQSRVKPMTKTQQRDYMRDFVKNNSASVYNQGWTMKKVKALSIAQLQHEFEYIQRHLERSNLLNFRRSTFRPKPTLDAPSAKRANQGVPQVPATSSQVPASVPAALSFAADVSVSAATTPEVPSGESRLADTLTAFAHVSVEPSVAASTPLSSRKRRKHIVKKRVTLIVDIADDALIKFDSDSGSDDNPLPYAPYAGWEIVPSPLGSVHAYYDMAGHTKHFTSLCKLLHMGDLHVLFQSLDDEDAYDFWRNQDGWRIRSWRLYPRAQVYILETVDGRVIYMFVDVSYPISAATLERMLKHGLEVPKLLVGGDLTMAEQLSWLVQEQTALGKDNSNPLTVGSLLKTIWSSIHHLLTDEVLTSPEQTATGVVTDFEVVSLRGSILVEMILVKGHVFPSIVKGYRQEEGIDFEESFAPVSKLEAIRMFIANAANKNITIYQMDVKTAFLFGELCEVVYVSQLEGLVDQYKPNHVYRLKKALYGLKQPPCTWYDMLSSFLLSQEFSKAMCDEFAKIMSSKFKMSMMGKMSFFLGLQISQSLRGIFINQSNYALEIIKKYRMHSSDPIHTPMVDKNQTLYLQCTYVPAYAEVDHGGCQDTRRSTSGSAQFLEDKIVSWSSKNQKSTAISSTKVAFERIRDAFSVCDLHYRFTHSSTTPIPIFRCDLIWRCYRLVSRAKVIENQILSCQIQRIPQLLTRRPPPSPDYVLGPENAATPEFVPEPVYLEFMPPEDDSNPEEDDEDLEEDPADYPTDRDDDDEDEDEEESSGDEVDDEDEDEEEEEEEHPAPDDFVPPPVHRVTARMSVEAQTPISLPLETEVAMLLAIPTPPPSPLSLRAMMIRLRAEAPSTSYLPPLIVLPHTRAFVAMLRAATPSTYILAPRSETPPLGTPPLLLIHLPTSSPPLLLPSMSHRVDVPEIDVGMSGASLTDEIELGRRMIDFVTTIGQDTDEIYKRLDDAHDDRVLMSGQLNMLHRDRCTYARNARLMKSEARFSREAWVQSMDASDIVRAEVMSLRTTVLAQQLEIAGSRPYTTDTTSRGTNSAKDTADIENGTKIDHQINTSHNNNTPMTNARLKAPIKQGVADALAARDVDRSQNSEDIYDSRTGVRMQAHPAFKIKTAELRLLMKVLLLSKDLTSGIRAIWRTLLKKTLFLHTRITFSVSMDSLSPQVVSLAKLPILNPNEFSLWKMRIEQYFLMADYSLWEVILNGDSLAPTRVVNGVLQPVALTIIEHRLARKNELKAHEKRFEGNKETKKVQKTLLKQQYENFIGTTTQNITFVSSSNTDSTTEPVSDAASVSGVCAKMPVSFLPNVDSLSNADGKNLGANGRTSMGFDMSKVECYNCHRKGHFARGCRSLKDTRRNDAAEPQRRNVPVETSTSNALVSQCDGVGSYDWSFQAEEDPANYALMAFSSSSSSSDNEIVSCSKACTKAYAQLQSHYNKLTVDFQKSQFDVISYQTGLESVEARILVYKQNESVFEEDIKLLKLELSPTKPDHDLSHTNRPSAPIIKDWVYDSKDESESKTPQNVPSFVQSTEQVKSPRPYVQHVETSIPVATPKPASLNPTRNGIRRNRKACFVCKSLDHLIKDCNYHEKKMLNPLLGTMHAGSKPVSFTAVRPVSTVVPKIKVTRPRHAKPIVTKTNLPTRRHITRSPSPKPSNSPPRVTVVKAVVVNAAQGKQGKWEWKPKCLVLDHGNPQHVLKNKGVIDSGCSRHITGNMSCLSDFEDLNGGYVAFGGNPKGGKIFRKGKIETGKFDFDNVYFVKELKFNLFSVSQMCDKKNSVLFTDTECLVLSPEFKLPDESQVLLRVPRENNMYNNPIVQETLHVSFLENKTNVVGSGPTWLFDIDSLTKTMNYQPITAGNQSNPSTSFQDKFDVEKAEEESDQQYVLFPVWSSGSTNPQNTDGDAAFDGKEPKFEEKKPEFEVNVSPSSSAQSKKQDDKTKREAKGKSHVGSYTGYRNLSAEFEDFSDNSITKVNAASTLVPTIRQISPNSTNTFSVVGPLNVVATLTHRKSSFIDASQLLDDPKMPELEDITYFDDEDDVGAEADFNNLEIVSLEKSNKNINVSPIPTTRVNKDHHVTQIIGDLSSATQTRSMTRVAKDQEGKSPSTPIDTEKPLLKDPDGEDVDVHTYSEPKHLTTVAAKKVNDVIRLQALVDKKKVVVTKATIRDALRLDDAEGVKCRPNEEIFAELARMGYEKPSTKLTFYKAFFSSQWKKQVGDFSTHNIKYTSPALTQKVFANMRRMKSMMKEFMLLVLLQKEMLVLLMMKFLLLMKNHPFHLQHHLLHHHNQLKISVPLPRVEHLELDKVAQATEITKLKQRVKKLERRNKVKVLKLRRLQKVGTTQRVETSDETMMDDVSNQERMIAEMDQDDDVVLEDGKEVADDVKDVQDENVVTTAKIITKVVTAASETITAASTTITTAEAQVLAATLTIAPARVTATAANKKYARELEAELNKNIDWDKVIDHVKKKAKEDPAVNKYQALKRKPQTEAQARKNMMLYLKNVVGFKMDYFKGMSYDDIRPIFEAKFNTNMAFLLKTKVHIKEEESRALKRLNKTPAEKVSKRQELDEEVEELKRHLQIVHNKDDDVYTKATLLARKVPVVDYEIIEQNNKPYYKIIRADGTHQLYISFLTLLRNFDREDLEALWSLVKEIFSTTKPKKFSDDFLLITLGEMFEKPDIHAQIWKNQRSVHGPAKVKGWKLLESCVKTLGLDVAYAMTWTDLKKKMTDKYCPKGEIKKLEELALMCARMFPEESDKIERYIGGLPDMIHGSVMASKPKTMQDDTSKNNQNQQQNKKQNTGRAYTVGSGDKKPYRGSKTLCSKCNYQHVGQCAPKCHKCNRVGHLACECRSAANANTANIQRVTRAGTNPDTNVITDTFLLNNRYASILFDTYADRSFVSTAFRSQIDIIPTTLDHYYDIELADGRITGLNTIIRGFTLNFLIHPFNINLMPIELGSFDIIIDILKTVFKTRYGHYGFQVMTFGLTNAPTKNKEEYKEHLKLILEFLKKEELYAKFSKSEFWIPKIAKSMTRLTQKGVKFYWGEKAEATFQLIKQNLCSVPILDLPEGSEDFVVYCDASHKGLGVVLMQREKVIACASRQLKIHEKNYTNHDLELGSVVFALKIWRHYLYETKCMVFIDHKSLQHIIDQKELNMRQHHWLELLSDYDCEIRYHPRKANVVADALSRKERIKPLRVQALVMTVGLKLPKQILNVQAEARELENIKNEDVGGMLIENLKDPEKLRTEKLKPRTDGTLWLNGRPSNLLVQPEIPQWKWDNITTDFITKLPKSSQEKLARMYLKEKDLGARLDMSIAYHPQTDRQSERTIQTLEDMLRACVIDFGKGWGKLNPRYVRPFKVLENVGSVAYKLELPQELSSVHNMFHVSNLKKCYADEPLAVPLDGLHFDDKLHFVKDLIEIMDQEVKRLKRSHILIVKVRRNSRRGLAFTWECEDQFQK</sequence>
<dbReference type="Gene3D" id="3.30.420.10">
    <property type="entry name" value="Ribonuclease H-like superfamily/Ribonuclease H"/>
    <property type="match status" value="1"/>
</dbReference>
<name>A0A6L2NSD7_TANCI</name>
<feature type="coiled-coil region" evidence="9">
    <location>
        <begin position="2555"/>
        <end position="2589"/>
    </location>
</feature>
<evidence type="ECO:0000256" key="5">
    <source>
        <dbReference type="ARBA" id="ARBA00022759"/>
    </source>
</evidence>
<keyword evidence="4" id="KW-0645">Protease</keyword>
<dbReference type="Pfam" id="PF24626">
    <property type="entry name" value="SH3_Tf2-1"/>
    <property type="match status" value="1"/>
</dbReference>
<dbReference type="GO" id="GO:0008270">
    <property type="term" value="F:zinc ion binding"/>
    <property type="evidence" value="ECO:0007669"/>
    <property type="project" value="UniProtKB-KW"/>
</dbReference>
<feature type="region of interest" description="Disordered" evidence="10">
    <location>
        <begin position="1278"/>
        <end position="1297"/>
    </location>
</feature>
<feature type="compositionally biased region" description="Polar residues" evidence="10">
    <location>
        <begin position="2104"/>
        <end position="2118"/>
    </location>
</feature>
<dbReference type="GO" id="GO:0004519">
    <property type="term" value="F:endonuclease activity"/>
    <property type="evidence" value="ECO:0007669"/>
    <property type="project" value="UniProtKB-KW"/>
</dbReference>
<dbReference type="GO" id="GO:0003964">
    <property type="term" value="F:RNA-directed DNA polymerase activity"/>
    <property type="evidence" value="ECO:0007669"/>
    <property type="project" value="UniProtKB-KW"/>
</dbReference>
<gene>
    <name evidence="12" type="ORF">Tci_061269</name>
</gene>
<proteinExistence type="predicted"/>
<dbReference type="Gene3D" id="4.10.60.10">
    <property type="entry name" value="Zinc finger, CCHC-type"/>
    <property type="match status" value="1"/>
</dbReference>
<dbReference type="PROSITE" id="PS50158">
    <property type="entry name" value="ZF_CCHC"/>
    <property type="match status" value="2"/>
</dbReference>
<dbReference type="InterPro" id="IPR056924">
    <property type="entry name" value="SH3_Tf2-1"/>
</dbReference>
<dbReference type="Gene3D" id="3.30.70.270">
    <property type="match status" value="1"/>
</dbReference>
<dbReference type="GO" id="GO:0003676">
    <property type="term" value="F:nucleic acid binding"/>
    <property type="evidence" value="ECO:0007669"/>
    <property type="project" value="InterPro"/>
</dbReference>
<keyword evidence="2" id="KW-0548">Nucleotidyltransferase</keyword>
<evidence type="ECO:0000256" key="7">
    <source>
        <dbReference type="ARBA" id="ARBA00022918"/>
    </source>
</evidence>
<protein>
    <recommendedName>
        <fullName evidence="11">CCHC-type domain-containing protein</fullName>
    </recommendedName>
</protein>
<evidence type="ECO:0000256" key="4">
    <source>
        <dbReference type="ARBA" id="ARBA00022750"/>
    </source>
</evidence>
<keyword evidence="6" id="KW-0378">Hydrolase</keyword>
<feature type="compositionally biased region" description="Polar residues" evidence="10">
    <location>
        <begin position="2141"/>
        <end position="2151"/>
    </location>
</feature>
<dbReference type="EMBL" id="BKCJ010009932">
    <property type="protein sequence ID" value="GEU89291.1"/>
    <property type="molecule type" value="Genomic_DNA"/>
</dbReference>
<keyword evidence="8" id="KW-0862">Zinc</keyword>
<dbReference type="InterPro" id="IPR043128">
    <property type="entry name" value="Rev_trsase/Diguanyl_cyclase"/>
</dbReference>
<evidence type="ECO:0000256" key="1">
    <source>
        <dbReference type="ARBA" id="ARBA00022679"/>
    </source>
</evidence>
<feature type="region of interest" description="Disordered" evidence="10">
    <location>
        <begin position="974"/>
        <end position="1043"/>
    </location>
</feature>
<dbReference type="SUPFAM" id="SSF56672">
    <property type="entry name" value="DNA/RNA polymerases"/>
    <property type="match status" value="1"/>
</dbReference>
<organism evidence="12">
    <name type="scientific">Tanacetum cinerariifolium</name>
    <name type="common">Dalmatian daisy</name>
    <name type="synonym">Chrysanthemum cinerariifolium</name>
    <dbReference type="NCBI Taxonomy" id="118510"/>
    <lineage>
        <taxon>Eukaryota</taxon>
        <taxon>Viridiplantae</taxon>
        <taxon>Streptophyta</taxon>
        <taxon>Embryophyta</taxon>
        <taxon>Tracheophyta</taxon>
        <taxon>Spermatophyta</taxon>
        <taxon>Magnoliopsida</taxon>
        <taxon>eudicotyledons</taxon>
        <taxon>Gunneridae</taxon>
        <taxon>Pentapetalae</taxon>
        <taxon>asterids</taxon>
        <taxon>campanulids</taxon>
        <taxon>Asterales</taxon>
        <taxon>Asteraceae</taxon>
        <taxon>Asteroideae</taxon>
        <taxon>Anthemideae</taxon>
        <taxon>Anthemidinae</taxon>
        <taxon>Tanacetum</taxon>
    </lineage>
</organism>
<keyword evidence="9" id="KW-0175">Coiled coil</keyword>
<feature type="compositionally biased region" description="Low complexity" evidence="10">
    <location>
        <begin position="3035"/>
        <end position="3046"/>
    </location>
</feature>
<feature type="region of interest" description="Disordered" evidence="10">
    <location>
        <begin position="2104"/>
        <end position="2124"/>
    </location>
</feature>
<feature type="region of interest" description="Disordered" evidence="10">
    <location>
        <begin position="2338"/>
        <end position="2372"/>
    </location>
</feature>
<feature type="compositionally biased region" description="Basic and acidic residues" evidence="10">
    <location>
        <begin position="2360"/>
        <end position="2372"/>
    </location>
</feature>
<dbReference type="GO" id="GO:0004190">
    <property type="term" value="F:aspartic-type endopeptidase activity"/>
    <property type="evidence" value="ECO:0007669"/>
    <property type="project" value="UniProtKB-KW"/>
</dbReference>
<feature type="compositionally biased region" description="Polar residues" evidence="10">
    <location>
        <begin position="1278"/>
        <end position="1292"/>
    </location>
</feature>
<keyword evidence="8" id="KW-0479">Metal-binding</keyword>
<evidence type="ECO:0000313" key="12">
    <source>
        <dbReference type="EMBL" id="GEU89291.1"/>
    </source>
</evidence>